<dbReference type="InterPro" id="IPR001254">
    <property type="entry name" value="Trypsin_dom"/>
</dbReference>
<dbReference type="AlphaFoldDB" id="A0AAE1AQZ6"/>
<keyword evidence="3" id="KW-1185">Reference proteome</keyword>
<gene>
    <name evidence="2" type="ORF">RRG08_045967</name>
</gene>
<dbReference type="Gene3D" id="2.40.10.10">
    <property type="entry name" value="Trypsin-like serine proteases"/>
    <property type="match status" value="1"/>
</dbReference>
<dbReference type="Pfam" id="PF00089">
    <property type="entry name" value="Trypsin"/>
    <property type="match status" value="1"/>
</dbReference>
<dbReference type="InterPro" id="IPR009003">
    <property type="entry name" value="Peptidase_S1_PA"/>
</dbReference>
<dbReference type="EMBL" id="JAWDGP010001377">
    <property type="protein sequence ID" value="KAK3792425.1"/>
    <property type="molecule type" value="Genomic_DNA"/>
</dbReference>
<reference evidence="2" key="1">
    <citation type="journal article" date="2023" name="G3 (Bethesda)">
        <title>A reference genome for the long-term kleptoplast-retaining sea slug Elysia crispata morphotype clarki.</title>
        <authorList>
            <person name="Eastman K.E."/>
            <person name="Pendleton A.L."/>
            <person name="Shaikh M.A."/>
            <person name="Suttiyut T."/>
            <person name="Ogas R."/>
            <person name="Tomko P."/>
            <person name="Gavelis G."/>
            <person name="Widhalm J.R."/>
            <person name="Wisecaver J.H."/>
        </authorList>
    </citation>
    <scope>NUCLEOTIDE SEQUENCE</scope>
    <source>
        <strain evidence="2">ECLA1</strain>
    </source>
</reference>
<name>A0AAE1AQZ6_9GAST</name>
<dbReference type="SUPFAM" id="SSF50494">
    <property type="entry name" value="Trypsin-like serine proteases"/>
    <property type="match status" value="1"/>
</dbReference>
<evidence type="ECO:0000259" key="1">
    <source>
        <dbReference type="Pfam" id="PF00089"/>
    </source>
</evidence>
<organism evidence="2 3">
    <name type="scientific">Elysia crispata</name>
    <name type="common">lettuce slug</name>
    <dbReference type="NCBI Taxonomy" id="231223"/>
    <lineage>
        <taxon>Eukaryota</taxon>
        <taxon>Metazoa</taxon>
        <taxon>Spiralia</taxon>
        <taxon>Lophotrochozoa</taxon>
        <taxon>Mollusca</taxon>
        <taxon>Gastropoda</taxon>
        <taxon>Heterobranchia</taxon>
        <taxon>Euthyneura</taxon>
        <taxon>Panpulmonata</taxon>
        <taxon>Sacoglossa</taxon>
        <taxon>Placobranchoidea</taxon>
        <taxon>Plakobranchidae</taxon>
        <taxon>Elysia</taxon>
    </lineage>
</organism>
<protein>
    <recommendedName>
        <fullName evidence="1">Peptidase S1 domain-containing protein</fullName>
    </recommendedName>
</protein>
<evidence type="ECO:0000313" key="2">
    <source>
        <dbReference type="EMBL" id="KAK3792425.1"/>
    </source>
</evidence>
<comment type="caution">
    <text evidence="2">The sequence shown here is derived from an EMBL/GenBank/DDBJ whole genome shotgun (WGS) entry which is preliminary data.</text>
</comment>
<feature type="domain" description="Peptidase S1" evidence="1">
    <location>
        <begin position="14"/>
        <end position="72"/>
    </location>
</feature>
<sequence length="98" mass="10818">MVDSASNITTDSIALRFVVGDHSRIEKDEGEQMFEVAQVATHPSYAHDKLDYDVALVKVKPQKGRGIELISTCSLPVSLQQKLTTNLARSALYLDGER</sequence>
<dbReference type="InterPro" id="IPR043504">
    <property type="entry name" value="Peptidase_S1_PA_chymotrypsin"/>
</dbReference>
<accession>A0AAE1AQZ6</accession>
<evidence type="ECO:0000313" key="3">
    <source>
        <dbReference type="Proteomes" id="UP001283361"/>
    </source>
</evidence>
<dbReference type="Proteomes" id="UP001283361">
    <property type="component" value="Unassembled WGS sequence"/>
</dbReference>
<proteinExistence type="predicted"/>
<dbReference type="GO" id="GO:0004252">
    <property type="term" value="F:serine-type endopeptidase activity"/>
    <property type="evidence" value="ECO:0007669"/>
    <property type="project" value="InterPro"/>
</dbReference>
<dbReference type="GO" id="GO:0006508">
    <property type="term" value="P:proteolysis"/>
    <property type="evidence" value="ECO:0007669"/>
    <property type="project" value="InterPro"/>
</dbReference>